<name>A0A182T8J3_9DIPT</name>
<accession>A0A182T8J3</accession>
<dbReference type="VEuPathDB" id="VectorBase:AMAM021779"/>
<reference evidence="2" key="2">
    <citation type="submission" date="2020-05" db="UniProtKB">
        <authorList>
            <consortium name="EnsemblMetazoa"/>
        </authorList>
    </citation>
    <scope>IDENTIFICATION</scope>
    <source>
        <strain evidence="2">maculatus3</strain>
    </source>
</reference>
<reference evidence="3" key="1">
    <citation type="submission" date="2013-09" db="EMBL/GenBank/DDBJ databases">
        <title>The Genome Sequence of Anopheles maculatus species B.</title>
        <authorList>
            <consortium name="The Broad Institute Genomics Platform"/>
            <person name="Neafsey D.E."/>
            <person name="Besansky N."/>
            <person name="Howell P."/>
            <person name="Walton C."/>
            <person name="Young S.K."/>
            <person name="Zeng Q."/>
            <person name="Gargeya S."/>
            <person name="Fitzgerald M."/>
            <person name="Haas B."/>
            <person name="Abouelleil A."/>
            <person name="Allen A.W."/>
            <person name="Alvarado L."/>
            <person name="Arachchi H.M."/>
            <person name="Berlin A.M."/>
            <person name="Chapman S.B."/>
            <person name="Gainer-Dewar J."/>
            <person name="Goldberg J."/>
            <person name="Griggs A."/>
            <person name="Gujja S."/>
            <person name="Hansen M."/>
            <person name="Howarth C."/>
            <person name="Imamovic A."/>
            <person name="Ireland A."/>
            <person name="Larimer J."/>
            <person name="McCowan C."/>
            <person name="Murphy C."/>
            <person name="Pearson M."/>
            <person name="Poon T.W."/>
            <person name="Priest M."/>
            <person name="Roberts A."/>
            <person name="Saif S."/>
            <person name="Shea T."/>
            <person name="Sisk P."/>
            <person name="Sykes S."/>
            <person name="Wortman J."/>
            <person name="Nusbaum C."/>
            <person name="Birren B."/>
        </authorList>
    </citation>
    <scope>NUCLEOTIDE SEQUENCE [LARGE SCALE GENOMIC DNA]</scope>
    <source>
        <strain evidence="3">maculatus3</strain>
    </source>
</reference>
<keyword evidence="3" id="KW-1185">Reference proteome</keyword>
<sequence length="180" mass="18978">MEYIKRRQHISTIDTNSPSRLLLTTTAPNQTFIGSSMAAALHANNHSSTLGYCTLRNGAPQASNSITNVSMCHMPSTFTTATHTTCTLPRHPVTGGPGTLAPNAHHWPSYGGTIAGVRNITAISVTSNQGSPGAQQPPPPPSAIAMQHLGPTARTRVCIGLPEDEVSADTPLMMKRESTV</sequence>
<dbReference type="Proteomes" id="UP000075901">
    <property type="component" value="Unassembled WGS sequence"/>
</dbReference>
<evidence type="ECO:0000313" key="2">
    <source>
        <dbReference type="EnsemblMetazoa" id="AMAM021779-PA"/>
    </source>
</evidence>
<evidence type="ECO:0000256" key="1">
    <source>
        <dbReference type="SAM" id="MobiDB-lite"/>
    </source>
</evidence>
<feature type="region of interest" description="Disordered" evidence="1">
    <location>
        <begin position="126"/>
        <end position="146"/>
    </location>
</feature>
<proteinExistence type="predicted"/>
<dbReference type="AlphaFoldDB" id="A0A182T8J3"/>
<evidence type="ECO:0000313" key="3">
    <source>
        <dbReference type="Proteomes" id="UP000075901"/>
    </source>
</evidence>
<dbReference type="EnsemblMetazoa" id="AMAM021779-RA">
    <property type="protein sequence ID" value="AMAM021779-PA"/>
    <property type="gene ID" value="AMAM021779"/>
</dbReference>
<protein>
    <submittedName>
        <fullName evidence="2">Uncharacterized protein</fullName>
    </submittedName>
</protein>
<organism evidence="2 3">
    <name type="scientific">Anopheles maculatus</name>
    <dbReference type="NCBI Taxonomy" id="74869"/>
    <lineage>
        <taxon>Eukaryota</taxon>
        <taxon>Metazoa</taxon>
        <taxon>Ecdysozoa</taxon>
        <taxon>Arthropoda</taxon>
        <taxon>Hexapoda</taxon>
        <taxon>Insecta</taxon>
        <taxon>Pterygota</taxon>
        <taxon>Neoptera</taxon>
        <taxon>Endopterygota</taxon>
        <taxon>Diptera</taxon>
        <taxon>Nematocera</taxon>
        <taxon>Culicoidea</taxon>
        <taxon>Culicidae</taxon>
        <taxon>Anophelinae</taxon>
        <taxon>Anopheles</taxon>
        <taxon>Anopheles maculatus group</taxon>
    </lineage>
</organism>